<dbReference type="EMBL" id="CP002059">
    <property type="protein sequence ID" value="ADI62672.1"/>
    <property type="molecule type" value="Genomic_DNA"/>
</dbReference>
<dbReference type="HOGENOM" id="CLU_3202687_0_0_3"/>
<proteinExistence type="predicted"/>
<accession>D7DVM1</accession>
<sequence length="45" mass="5077">MPFFTAYVSFYAPLDFFSPQFLPVALYGAECGIHEQPKGLRADFS</sequence>
<evidence type="ECO:0000313" key="1">
    <source>
        <dbReference type="EMBL" id="ADI62672.1"/>
    </source>
</evidence>
<evidence type="ECO:0000313" key="2">
    <source>
        <dbReference type="Proteomes" id="UP000001511"/>
    </source>
</evidence>
<keyword evidence="2" id="KW-1185">Reference proteome</keyword>
<gene>
    <name evidence="1" type="ordered locus">Aazo_0005</name>
</gene>
<organism evidence="1 2">
    <name type="scientific">Nostoc azollae (strain 0708)</name>
    <name type="common">Anabaena azollae (strain 0708)</name>
    <dbReference type="NCBI Taxonomy" id="551115"/>
    <lineage>
        <taxon>Bacteria</taxon>
        <taxon>Bacillati</taxon>
        <taxon>Cyanobacteriota</taxon>
        <taxon>Cyanophyceae</taxon>
        <taxon>Nostocales</taxon>
        <taxon>Nostocaceae</taxon>
        <taxon>Trichormus</taxon>
    </lineage>
</organism>
<name>D7DVM1_NOSA0</name>
<protein>
    <submittedName>
        <fullName evidence="1">Uncharacterized protein</fullName>
    </submittedName>
</protein>
<dbReference type="AlphaFoldDB" id="D7DVM1"/>
<dbReference type="KEGG" id="naz:Aazo_0005"/>
<reference evidence="1 2" key="1">
    <citation type="journal article" date="2010" name="PLoS ONE">
        <title>Genome erosion in a nitrogen-fixing vertically transmitted endosymbiotic multicellular cyanobacterium.</title>
        <authorList>
            <person name="Ran L."/>
            <person name="Larsson J."/>
            <person name="Vigil-Stenman T."/>
            <person name="Nylander J.A."/>
            <person name="Ininbergs K."/>
            <person name="Zheng W.W."/>
            <person name="Lapidus A."/>
            <person name="Lowry S."/>
            <person name="Haselkorn R."/>
            <person name="Bergman B."/>
        </authorList>
    </citation>
    <scope>NUCLEOTIDE SEQUENCE [LARGE SCALE GENOMIC DNA]</scope>
    <source>
        <strain evidence="1 2">0708</strain>
    </source>
</reference>
<dbReference type="Proteomes" id="UP000001511">
    <property type="component" value="Chromosome"/>
</dbReference>